<feature type="compositionally biased region" description="Basic residues" evidence="4">
    <location>
        <begin position="154"/>
        <end position="167"/>
    </location>
</feature>
<evidence type="ECO:0000256" key="3">
    <source>
        <dbReference type="ARBA" id="ARBA00022807"/>
    </source>
</evidence>
<keyword evidence="3" id="KW-0788">Thiol protease</keyword>
<feature type="region of interest" description="Disordered" evidence="4">
    <location>
        <begin position="134"/>
        <end position="194"/>
    </location>
</feature>
<dbReference type="InterPro" id="IPR000064">
    <property type="entry name" value="NLP_P60_dom"/>
</dbReference>
<evidence type="ECO:0000313" key="6">
    <source>
        <dbReference type="EMBL" id="QXN94668.1"/>
    </source>
</evidence>
<dbReference type="EMBL" id="CP078145">
    <property type="protein sequence ID" value="QXN94668.1"/>
    <property type="molecule type" value="Genomic_DNA"/>
</dbReference>
<gene>
    <name evidence="6" type="ORF">KV110_17400</name>
</gene>
<dbReference type="PANTHER" id="PTHR47359">
    <property type="entry name" value="PEPTIDOGLYCAN DL-ENDOPEPTIDASE CWLO"/>
    <property type="match status" value="1"/>
</dbReference>
<evidence type="ECO:0000259" key="5">
    <source>
        <dbReference type="PROSITE" id="PS51935"/>
    </source>
</evidence>
<keyword evidence="1" id="KW-0645">Protease</keyword>
<reference evidence="6 7" key="1">
    <citation type="submission" date="2021-07" db="EMBL/GenBank/DDBJ databases">
        <title>Whole Genome Sequence of Nocardia Iowensis.</title>
        <authorList>
            <person name="Lamm A."/>
            <person name="Collins-Fairclough A.M."/>
            <person name="Bunk B."/>
            <person name="Sproer C."/>
        </authorList>
    </citation>
    <scope>NUCLEOTIDE SEQUENCE [LARGE SCALE GENOMIC DNA]</scope>
    <source>
        <strain evidence="6 7">NRRL 5646</strain>
    </source>
</reference>
<dbReference type="RefSeq" id="WP_218477308.1">
    <property type="nucleotide sequence ID" value="NZ_BAABJN010000015.1"/>
</dbReference>
<dbReference type="InterPro" id="IPR051794">
    <property type="entry name" value="PG_Endopeptidase_C40"/>
</dbReference>
<evidence type="ECO:0000256" key="1">
    <source>
        <dbReference type="ARBA" id="ARBA00022670"/>
    </source>
</evidence>
<evidence type="ECO:0000256" key="2">
    <source>
        <dbReference type="ARBA" id="ARBA00022801"/>
    </source>
</evidence>
<protein>
    <submittedName>
        <fullName evidence="6">C40 family peptidase</fullName>
    </submittedName>
</protein>
<organism evidence="6 7">
    <name type="scientific">Nocardia iowensis</name>
    <dbReference type="NCBI Taxonomy" id="204891"/>
    <lineage>
        <taxon>Bacteria</taxon>
        <taxon>Bacillati</taxon>
        <taxon>Actinomycetota</taxon>
        <taxon>Actinomycetes</taxon>
        <taxon>Mycobacteriales</taxon>
        <taxon>Nocardiaceae</taxon>
        <taxon>Nocardia</taxon>
    </lineage>
</organism>
<keyword evidence="2" id="KW-0378">Hydrolase</keyword>
<evidence type="ECO:0000256" key="4">
    <source>
        <dbReference type="SAM" id="MobiDB-lite"/>
    </source>
</evidence>
<dbReference type="Pfam" id="PF00877">
    <property type="entry name" value="NLPC_P60"/>
    <property type="match status" value="1"/>
</dbReference>
<proteinExistence type="predicted"/>
<dbReference type="PROSITE" id="PS51935">
    <property type="entry name" value="NLPC_P60"/>
    <property type="match status" value="1"/>
</dbReference>
<sequence>MSAELTDGVQGVLRALVGLYGTGSPVSGQSLALSRDAVGELRTPNGSTAAFYAEARGNHAAVAESQTGRDGLVHKLVAGAADGTMTGRSALTRHIADFQDRLRALAAIPDSRFSGPALLDAARMAVANATKQVNADSESARQRAAQIIPPAPARARRRPPRRLRGRGQPRSISGGKGRRPRRATRPSDGTVGGEAVRAAEKELGTPYVWGGGALMGASLGGFDCSGLTRYAIAQATNGEVVLPRTTYEQIHSGVRVHPQDAQPGDLVFPRDSFSARGPEHVQLAAGGGRVIEAPYTGSYVKYSDMPRNAVVVRVL</sequence>
<dbReference type="PANTHER" id="PTHR47359:SF3">
    <property type="entry name" value="NLP_P60 DOMAIN-CONTAINING PROTEIN-RELATED"/>
    <property type="match status" value="1"/>
</dbReference>
<evidence type="ECO:0000313" key="7">
    <source>
        <dbReference type="Proteomes" id="UP000694257"/>
    </source>
</evidence>
<feature type="domain" description="NlpC/P60" evidence="5">
    <location>
        <begin position="189"/>
        <end position="315"/>
    </location>
</feature>
<accession>A0ABX8RYD6</accession>
<name>A0ABX8RYD6_NOCIO</name>
<dbReference type="Proteomes" id="UP000694257">
    <property type="component" value="Chromosome"/>
</dbReference>
<keyword evidence="7" id="KW-1185">Reference proteome</keyword>